<evidence type="ECO:0000256" key="1">
    <source>
        <dbReference type="SAM" id="SignalP"/>
    </source>
</evidence>
<feature type="chain" id="PRO_5019048224" description="Secreted protein" evidence="1">
    <location>
        <begin position="29"/>
        <end position="79"/>
    </location>
</feature>
<proteinExistence type="predicted"/>
<feature type="signal peptide" evidence="1">
    <location>
        <begin position="1"/>
        <end position="28"/>
    </location>
</feature>
<evidence type="ECO:0000313" key="2">
    <source>
        <dbReference type="EMBL" id="RYR47399.1"/>
    </source>
</evidence>
<dbReference type="AlphaFoldDB" id="A0A445C923"/>
<keyword evidence="3" id="KW-1185">Reference proteome</keyword>
<protein>
    <recommendedName>
        <fullName evidence="4">Secreted protein</fullName>
    </recommendedName>
</protein>
<name>A0A445C923_ARAHY</name>
<comment type="caution">
    <text evidence="2">The sequence shown here is derived from an EMBL/GenBank/DDBJ whole genome shotgun (WGS) entry which is preliminary data.</text>
</comment>
<accession>A0A445C923</accession>
<dbReference type="EMBL" id="SDMP01000007">
    <property type="protein sequence ID" value="RYR47399.1"/>
    <property type="molecule type" value="Genomic_DNA"/>
</dbReference>
<organism evidence="2 3">
    <name type="scientific">Arachis hypogaea</name>
    <name type="common">Peanut</name>
    <dbReference type="NCBI Taxonomy" id="3818"/>
    <lineage>
        <taxon>Eukaryota</taxon>
        <taxon>Viridiplantae</taxon>
        <taxon>Streptophyta</taxon>
        <taxon>Embryophyta</taxon>
        <taxon>Tracheophyta</taxon>
        <taxon>Spermatophyta</taxon>
        <taxon>Magnoliopsida</taxon>
        <taxon>eudicotyledons</taxon>
        <taxon>Gunneridae</taxon>
        <taxon>Pentapetalae</taxon>
        <taxon>rosids</taxon>
        <taxon>fabids</taxon>
        <taxon>Fabales</taxon>
        <taxon>Fabaceae</taxon>
        <taxon>Papilionoideae</taxon>
        <taxon>50 kb inversion clade</taxon>
        <taxon>dalbergioids sensu lato</taxon>
        <taxon>Dalbergieae</taxon>
        <taxon>Pterocarpus clade</taxon>
        <taxon>Arachis</taxon>
    </lineage>
</organism>
<keyword evidence="1" id="KW-0732">Signal</keyword>
<sequence length="79" mass="8745">MFSLTPLSSPMCHFFLGLALTVLESSSSHSVYSPSQAQTPLFWARFAGGRTTRNPVTRLRVRSMFNHLLLSIQSSGDDV</sequence>
<dbReference type="Proteomes" id="UP000289738">
    <property type="component" value="Chromosome A07"/>
</dbReference>
<gene>
    <name evidence="2" type="ORF">Ahy_A07g033324</name>
</gene>
<reference evidence="2 3" key="1">
    <citation type="submission" date="2019-01" db="EMBL/GenBank/DDBJ databases">
        <title>Sequencing of cultivated peanut Arachis hypogaea provides insights into genome evolution and oil improvement.</title>
        <authorList>
            <person name="Chen X."/>
        </authorList>
    </citation>
    <scope>NUCLEOTIDE SEQUENCE [LARGE SCALE GENOMIC DNA]</scope>
    <source>
        <strain evidence="3">cv. Fuhuasheng</strain>
        <tissue evidence="2">Leaves</tissue>
    </source>
</reference>
<evidence type="ECO:0000313" key="3">
    <source>
        <dbReference type="Proteomes" id="UP000289738"/>
    </source>
</evidence>
<evidence type="ECO:0008006" key="4">
    <source>
        <dbReference type="Google" id="ProtNLM"/>
    </source>
</evidence>